<dbReference type="GO" id="GO:0072669">
    <property type="term" value="C:tRNA-splicing ligase complex"/>
    <property type="evidence" value="ECO:0007669"/>
    <property type="project" value="TreeGrafter"/>
</dbReference>
<feature type="region of interest" description="Disordered" evidence="5">
    <location>
        <begin position="297"/>
        <end position="376"/>
    </location>
</feature>
<dbReference type="Pfam" id="PF00077">
    <property type="entry name" value="RVP"/>
    <property type="match status" value="1"/>
</dbReference>
<dbReference type="InterPro" id="IPR043502">
    <property type="entry name" value="DNA/RNA_pol_sf"/>
</dbReference>
<dbReference type="GO" id="GO:0004190">
    <property type="term" value="F:aspartic-type endopeptidase activity"/>
    <property type="evidence" value="ECO:0007669"/>
    <property type="project" value="InterPro"/>
</dbReference>
<feature type="compositionally biased region" description="Gly residues" evidence="5">
    <location>
        <begin position="324"/>
        <end position="339"/>
    </location>
</feature>
<organism evidence="8 9">
    <name type="scientific">Perca flavescens</name>
    <name type="common">American yellow perch</name>
    <name type="synonym">Morone flavescens</name>
    <dbReference type="NCBI Taxonomy" id="8167"/>
    <lineage>
        <taxon>Eukaryota</taxon>
        <taxon>Metazoa</taxon>
        <taxon>Chordata</taxon>
        <taxon>Craniata</taxon>
        <taxon>Vertebrata</taxon>
        <taxon>Euteleostomi</taxon>
        <taxon>Actinopterygii</taxon>
        <taxon>Neopterygii</taxon>
        <taxon>Teleostei</taxon>
        <taxon>Neoteleostei</taxon>
        <taxon>Acanthomorphata</taxon>
        <taxon>Eupercaria</taxon>
        <taxon>Perciformes</taxon>
        <taxon>Percoidei</taxon>
        <taxon>Percidae</taxon>
        <taxon>Percinae</taxon>
        <taxon>Perca</taxon>
    </lineage>
</organism>
<dbReference type="Proteomes" id="UP000295070">
    <property type="component" value="Chromosome 17"/>
</dbReference>
<dbReference type="InterPro" id="IPR021109">
    <property type="entry name" value="Peptidase_aspartic_dom_sf"/>
</dbReference>
<proteinExistence type="inferred from homology"/>
<dbReference type="EMBL" id="SCKG01000017">
    <property type="protein sequence ID" value="TDH00910.1"/>
    <property type="molecule type" value="Genomic_DNA"/>
</dbReference>
<dbReference type="InterPro" id="IPR000477">
    <property type="entry name" value="RT_dom"/>
</dbReference>
<dbReference type="SUPFAM" id="SSF56672">
    <property type="entry name" value="DNA/RNA polymerases"/>
    <property type="match status" value="1"/>
</dbReference>
<keyword evidence="9" id="KW-1185">Reference proteome</keyword>
<evidence type="ECO:0000256" key="5">
    <source>
        <dbReference type="SAM" id="MobiDB-lite"/>
    </source>
</evidence>
<feature type="domain" description="Reverse transcriptase" evidence="7">
    <location>
        <begin position="828"/>
        <end position="900"/>
    </location>
</feature>
<dbReference type="AlphaFoldDB" id="A0A484CA81"/>
<dbReference type="InterPro" id="IPR018061">
    <property type="entry name" value="Retropepsins"/>
</dbReference>
<dbReference type="InterPro" id="IPR001969">
    <property type="entry name" value="Aspartic_peptidase_AS"/>
</dbReference>
<dbReference type="STRING" id="8167.A0A484CA81"/>
<evidence type="ECO:0000256" key="3">
    <source>
        <dbReference type="ARBA" id="ARBA00012180"/>
    </source>
</evidence>
<dbReference type="SUPFAM" id="SSF50630">
    <property type="entry name" value="Acid proteases"/>
    <property type="match status" value="1"/>
</dbReference>
<evidence type="ECO:0000259" key="6">
    <source>
        <dbReference type="Pfam" id="PF00077"/>
    </source>
</evidence>
<evidence type="ECO:0000313" key="9">
    <source>
        <dbReference type="Proteomes" id="UP000295070"/>
    </source>
</evidence>
<evidence type="ECO:0000259" key="7">
    <source>
        <dbReference type="Pfam" id="PF00078"/>
    </source>
</evidence>
<evidence type="ECO:0000256" key="1">
    <source>
        <dbReference type="ARBA" id="ARBA00007218"/>
    </source>
</evidence>
<evidence type="ECO:0000256" key="2">
    <source>
        <dbReference type="ARBA" id="ARBA00010879"/>
    </source>
</evidence>
<feature type="compositionally biased region" description="Gly residues" evidence="5">
    <location>
        <begin position="347"/>
        <end position="367"/>
    </location>
</feature>
<dbReference type="InterPro" id="IPR043128">
    <property type="entry name" value="Rev_trsase/Diguanyl_cyclase"/>
</dbReference>
<dbReference type="Gene3D" id="2.40.70.10">
    <property type="entry name" value="Acid Proteases"/>
    <property type="match status" value="1"/>
</dbReference>
<name>A0A484CA81_PERFV</name>
<gene>
    <name evidence="8" type="ORF">EPR50_G00174590</name>
</gene>
<dbReference type="Gene3D" id="3.30.70.270">
    <property type="match status" value="2"/>
</dbReference>
<dbReference type="PROSITE" id="PS00141">
    <property type="entry name" value="ASP_PROTEASE"/>
    <property type="match status" value="1"/>
</dbReference>
<dbReference type="Pfam" id="PF10239">
    <property type="entry name" value="DUF2465"/>
    <property type="match status" value="1"/>
</dbReference>
<comment type="similarity">
    <text evidence="2">Belongs to the beta type-B retroviral polymerase family. HERV class-II K(HML-2) pol subfamily.</text>
</comment>
<feature type="region of interest" description="Disordered" evidence="5">
    <location>
        <begin position="730"/>
        <end position="774"/>
    </location>
</feature>
<dbReference type="InterPro" id="IPR018797">
    <property type="entry name" value="FAM98"/>
</dbReference>
<dbReference type="EC" id="3.1.26.4" evidence="3"/>
<evidence type="ECO:0000313" key="8">
    <source>
        <dbReference type="EMBL" id="TDH00910.1"/>
    </source>
</evidence>
<evidence type="ECO:0000256" key="4">
    <source>
        <dbReference type="ARBA" id="ARBA00022801"/>
    </source>
</evidence>
<sequence>MENDILVSLEDLGYQGPLLEEGALDSAVSRGAASPEFTKLCAWIVSELRLYCKLDENVHATNCPSEAEGFQLEMSGLLSELACPYSILTSGDITQRFLNRTDCLLLITFLVSDLEASRMILVNKPEKKTQDSGSPMFQELKGICMALGMSKPPANITMFQFFSGIEKKLKEAISRVPPNHVGEPLLKKALGPVHLEKIEAINQALVNEYDVRRKMLLKRLDVTVQSFGWSDRAKTHAEKLAKVYKPLRLALGTKSKISSAHLLAARQDFSKILRTSSGKIREKTACAINKVLMGRVPDRGGRPCEIEPPPPEMPSWQKRQDAPQGGGHYGGSGHGGGRGGYDHYSQGGRGGYERGGGGGHGDRGAGGQQSSPSGHYGNDGLRGWLRRAGTCSLWFGNFTRAELLRNELNNRYIRHGEPLRQLANDIESLTRRAYSSMPPAVQSELARDRFMQALSPPKLPVEVQLTHPRSLHEALERASERETAYVMMPTPEHNSPHVRAAAEVPQTPVSSRADGAGAVSLPGCSTAPRPHCQIVLGLQETRKPGTLMPENTQTPGKRLGVRLEGITRTLTQSSPRMPSNTAGQEVVAVVGRTLIGDLCHLPVTVEGVECVALVDTGSTVTLVRPNVLPVQTVLEPTAVHLRTVTGELSHIKGKGTLIFVVSGKTVHHPVCVASVQDPCILGLDFLKNTGCRLDLVEATLCFPGERPVNMTPPPLGFNCMAPQITTSLADKAEGASDPAGGTERPTYRGPHSPLLPSPHLAAPPAPQPTHNAQTLKSRAWDPFAAQLPPDGEEGGVLSAVQSIWRRNCSHLDPQQAVATGSSKSSHLASFERLMDKVLSGVPRSECVVYLDDILTHSPSFQAALQSLRHVLERIAAAGLKLYPEKCHFMQREVSFLGHRLGRDGIGTVDDKIQAVRNWPTPTDQQQLKSFLGLASYYRRFVRGFSCVAAPPGLCVDQ</sequence>
<protein>
    <recommendedName>
        <fullName evidence="3">ribonuclease H</fullName>
        <ecNumber evidence="3">3.1.26.4</ecNumber>
    </recommendedName>
</protein>
<reference evidence="8 9" key="1">
    <citation type="submission" date="2019-01" db="EMBL/GenBank/DDBJ databases">
        <title>A chromosome-scale genome assembly of the yellow perch, Perca flavescens.</title>
        <authorList>
            <person name="Feron R."/>
            <person name="Morvezen R."/>
            <person name="Bestin A."/>
            <person name="Haffray P."/>
            <person name="Klopp C."/>
            <person name="Zahm M."/>
            <person name="Cabau C."/>
            <person name="Roques C."/>
            <person name="Donnadieu C."/>
            <person name="Bouchez O."/>
            <person name="Christie M."/>
            <person name="Larson W."/>
            <person name="Guiguen Y."/>
        </authorList>
    </citation>
    <scope>NUCLEOTIDE SEQUENCE [LARGE SCALE GENOMIC DNA]</scope>
    <source>
        <strain evidence="8">YP-PL-M2</strain>
        <tissue evidence="8">Blood</tissue>
    </source>
</reference>
<dbReference type="GO" id="GO:0006508">
    <property type="term" value="P:proteolysis"/>
    <property type="evidence" value="ECO:0007669"/>
    <property type="project" value="InterPro"/>
</dbReference>
<feature type="domain" description="Retropepsins" evidence="6">
    <location>
        <begin position="602"/>
        <end position="693"/>
    </location>
</feature>
<keyword evidence="4" id="KW-0378">Hydrolase</keyword>
<dbReference type="Pfam" id="PF00078">
    <property type="entry name" value="RVT_1"/>
    <property type="match status" value="1"/>
</dbReference>
<accession>A0A484CA81</accession>
<dbReference type="PANTHER" id="PTHR31353:SF9">
    <property type="entry name" value="PROTEIN FAM98A"/>
    <property type="match status" value="1"/>
</dbReference>
<comment type="similarity">
    <text evidence="1">Belongs to the FAM98 family.</text>
</comment>
<dbReference type="FunFam" id="3.30.70.270:FF:000003">
    <property type="entry name" value="Transposon Ty3-G Gag-Pol polyprotein"/>
    <property type="match status" value="1"/>
</dbReference>
<dbReference type="PANTHER" id="PTHR31353">
    <property type="entry name" value="FAM98"/>
    <property type="match status" value="1"/>
</dbReference>
<dbReference type="GO" id="GO:0004523">
    <property type="term" value="F:RNA-DNA hybrid ribonuclease activity"/>
    <property type="evidence" value="ECO:0007669"/>
    <property type="project" value="UniProtKB-EC"/>
</dbReference>
<comment type="caution">
    <text evidence="8">The sequence shown here is derived from an EMBL/GenBank/DDBJ whole genome shotgun (WGS) entry which is preliminary data.</text>
</comment>
<feature type="compositionally biased region" description="Pro residues" evidence="5">
    <location>
        <begin position="753"/>
        <end position="767"/>
    </location>
</feature>